<feature type="domain" description="Peroxiredoxin C-terminal" evidence="2">
    <location>
        <begin position="21"/>
        <end position="42"/>
    </location>
</feature>
<dbReference type="SUPFAM" id="SSF52833">
    <property type="entry name" value="Thioredoxin-like"/>
    <property type="match status" value="1"/>
</dbReference>
<evidence type="ECO:0000259" key="2">
    <source>
        <dbReference type="Pfam" id="PF10417"/>
    </source>
</evidence>
<dbReference type="GO" id="GO:0051920">
    <property type="term" value="F:peroxiredoxin activity"/>
    <property type="evidence" value="ECO:0007669"/>
    <property type="project" value="InterPro"/>
</dbReference>
<protein>
    <submittedName>
        <fullName evidence="3">C-terminal domain of 1-Cys peroxiredoxin</fullName>
    </submittedName>
</protein>
<dbReference type="Proteomes" id="UP000183454">
    <property type="component" value="Unassembled WGS sequence"/>
</dbReference>
<name>A0A1H2SPG4_9PROT</name>
<dbReference type="EMBL" id="FNNH01000008">
    <property type="protein sequence ID" value="SDW33541.1"/>
    <property type="molecule type" value="Genomic_DNA"/>
</dbReference>
<proteinExistence type="predicted"/>
<dbReference type="InterPro" id="IPR019479">
    <property type="entry name" value="Peroxiredoxin_C"/>
</dbReference>
<dbReference type="AlphaFoldDB" id="A0A1H2SPG4"/>
<sequence length="60" mass="6960">MMTYPMTTGRNFNEISRVIDSMQLTTKHKVAIPLNWQQDEDVNIFLSVSNEEAERIYPVG</sequence>
<gene>
    <name evidence="3" type="ORF">SAMN05421882_10081</name>
</gene>
<dbReference type="RefSeq" id="WP_211752256.1">
    <property type="nucleotide sequence ID" value="NZ_FNNH01000008.1"/>
</dbReference>
<evidence type="ECO:0000313" key="4">
    <source>
        <dbReference type="Proteomes" id="UP000183454"/>
    </source>
</evidence>
<organism evidence="3 4">
    <name type="scientific">Nitrosomonas communis</name>
    <dbReference type="NCBI Taxonomy" id="44574"/>
    <lineage>
        <taxon>Bacteria</taxon>
        <taxon>Pseudomonadati</taxon>
        <taxon>Pseudomonadota</taxon>
        <taxon>Betaproteobacteria</taxon>
        <taxon>Nitrosomonadales</taxon>
        <taxon>Nitrosomonadaceae</taxon>
        <taxon>Nitrosomonas</taxon>
    </lineage>
</organism>
<dbReference type="Pfam" id="PF10417">
    <property type="entry name" value="1-cysPrx_C"/>
    <property type="match status" value="1"/>
</dbReference>
<evidence type="ECO:0000313" key="3">
    <source>
        <dbReference type="EMBL" id="SDW33541.1"/>
    </source>
</evidence>
<reference evidence="3 4" key="1">
    <citation type="submission" date="2016-10" db="EMBL/GenBank/DDBJ databases">
        <authorList>
            <person name="de Groot N.N."/>
        </authorList>
    </citation>
    <scope>NUCLEOTIDE SEQUENCE [LARGE SCALE GENOMIC DNA]</scope>
    <source>
        <strain evidence="3 4">Nm110</strain>
    </source>
</reference>
<dbReference type="Gene3D" id="3.30.1020.10">
    <property type="entry name" value="Antioxidant, Horf6, Chain A, domain2"/>
    <property type="match status" value="1"/>
</dbReference>
<accession>A0A1H2SPG4</accession>
<keyword evidence="1" id="KW-0560">Oxidoreductase</keyword>
<evidence type="ECO:0000256" key="1">
    <source>
        <dbReference type="ARBA" id="ARBA00023002"/>
    </source>
</evidence>
<dbReference type="InterPro" id="IPR036249">
    <property type="entry name" value="Thioredoxin-like_sf"/>
</dbReference>